<keyword evidence="1" id="KW-0378">Hydrolase</keyword>
<dbReference type="AlphaFoldDB" id="A0A2A6E1B3"/>
<evidence type="ECO:0000256" key="1">
    <source>
        <dbReference type="ARBA" id="ARBA00022801"/>
    </source>
</evidence>
<dbReference type="EMBL" id="MOXJ01000007">
    <property type="protein sequence ID" value="PDO10930.1"/>
    <property type="molecule type" value="Genomic_DNA"/>
</dbReference>
<dbReference type="Pfam" id="PF03629">
    <property type="entry name" value="SASA"/>
    <property type="match status" value="2"/>
</dbReference>
<dbReference type="GO" id="GO:0001681">
    <property type="term" value="F:sialate O-acetylesterase activity"/>
    <property type="evidence" value="ECO:0007669"/>
    <property type="project" value="InterPro"/>
</dbReference>
<name>A0A2A6E1B3_9BACL</name>
<dbReference type="InterPro" id="IPR005181">
    <property type="entry name" value="SASA"/>
</dbReference>
<dbReference type="SUPFAM" id="SSF49785">
    <property type="entry name" value="Galactose-binding domain-like"/>
    <property type="match status" value="1"/>
</dbReference>
<sequence>MRLSPLFSDGVVLQRDADVKIWGEARPGEKIVVVCGEATGETVADGEGRWEVALGALRAGGPYEMTVLAGDEKRTIRDVLVGDVWVLGGQSNMELPVRRTLDLFAEEVRNVHLPQVRQFAVPLVYDFHGPRRDVDGGRWIAATGGDVLDFSAAGFFFAKELWERFGVPVGLILTAVGGTPVEAWMSEPTLRRLGGYEALLDRCKDDVYVSETRRKDEERTQCWHRELNERDSGLREGWFRTEWVEAGWETFEVPGSWRGTHLESFRGAVWFRKTIEVPPVMAEGEALLKLGTIVDADETYVNGTLVGTTGYRYPPRRYRIPPGVLKPGVNTIAIRVVSTHNPLEFVEDMPYELVSGGLKLDLKGTWRYRTGAEAAELKPPTFFQYMPAGVYNGMIEPLRRYAVKGVLWYQGESNTHQPERYGALFREMVRDWRRLWGRDDLPWIYVQLANYAVDDGGRHGWARLRDEQRRCLDIPGTAMATAVDIGEANDLHPQDKKTLGHRLALCARKIVYGEDVVHSGPLFARMEREGRAIRLFFDHVGGGLVARGGEPLSGFEVCGPDGVFRPARAAIEEDGRTVTVWCDEVLEPVHVRYAWANNPEGANLYNREGLPASPFTTEGGEENRHD</sequence>
<evidence type="ECO:0000313" key="5">
    <source>
        <dbReference type="Proteomes" id="UP000243688"/>
    </source>
</evidence>
<feature type="region of interest" description="Disordered" evidence="2">
    <location>
        <begin position="606"/>
        <end position="626"/>
    </location>
</feature>
<accession>A0A2A6E1B3</accession>
<comment type="caution">
    <text evidence="4">The sequence shown here is derived from an EMBL/GenBank/DDBJ whole genome shotgun (WGS) entry which is preliminary data.</text>
</comment>
<evidence type="ECO:0000313" key="4">
    <source>
        <dbReference type="EMBL" id="PDO10930.1"/>
    </source>
</evidence>
<protein>
    <submittedName>
        <fullName evidence="4">Sialate O-acetylesterase</fullName>
    </submittedName>
</protein>
<dbReference type="Gene3D" id="2.60.120.260">
    <property type="entry name" value="Galactose-binding domain-like"/>
    <property type="match status" value="1"/>
</dbReference>
<dbReference type="PANTHER" id="PTHR22901:SF0">
    <property type="entry name" value="SIALATE O-ACETYLESTERASE"/>
    <property type="match status" value="1"/>
</dbReference>
<evidence type="ECO:0000259" key="3">
    <source>
        <dbReference type="Pfam" id="PF03629"/>
    </source>
</evidence>
<dbReference type="Proteomes" id="UP000243688">
    <property type="component" value="Unassembled WGS sequence"/>
</dbReference>
<evidence type="ECO:0000256" key="2">
    <source>
        <dbReference type="SAM" id="MobiDB-lite"/>
    </source>
</evidence>
<gene>
    <name evidence="4" type="ORF">BLM47_04455</name>
</gene>
<proteinExistence type="predicted"/>
<dbReference type="GO" id="GO:0005975">
    <property type="term" value="P:carbohydrate metabolic process"/>
    <property type="evidence" value="ECO:0007669"/>
    <property type="project" value="TreeGrafter"/>
</dbReference>
<dbReference type="InterPro" id="IPR036514">
    <property type="entry name" value="SGNH_hydro_sf"/>
</dbReference>
<dbReference type="SUPFAM" id="SSF52266">
    <property type="entry name" value="SGNH hydrolase"/>
    <property type="match status" value="1"/>
</dbReference>
<dbReference type="PANTHER" id="PTHR22901">
    <property type="entry name" value="SIALATE O-ACETYLESTERASE"/>
    <property type="match status" value="1"/>
</dbReference>
<dbReference type="InterPro" id="IPR039329">
    <property type="entry name" value="SIAE"/>
</dbReference>
<dbReference type="Gene3D" id="3.40.50.1110">
    <property type="entry name" value="SGNH hydrolase"/>
    <property type="match status" value="1"/>
</dbReference>
<dbReference type="InterPro" id="IPR008979">
    <property type="entry name" value="Galactose-bd-like_sf"/>
</dbReference>
<reference evidence="4 5" key="1">
    <citation type="submission" date="2016-12" db="EMBL/GenBank/DDBJ databases">
        <title>Candidatus Reconcilibacillus cellulovorans genome.</title>
        <authorList>
            <person name="Kolinko S."/>
            <person name="Wu Y.-W."/>
            <person name="Tachea F."/>
            <person name="Denzel E."/>
            <person name="Hiras J."/>
            <person name="Baecker N."/>
            <person name="Chan L.J."/>
            <person name="Eichorst S.A."/>
            <person name="Frey D."/>
            <person name="Adams P.D."/>
            <person name="Pray T."/>
            <person name="Tanjore D."/>
            <person name="Petzold C.J."/>
            <person name="Gladden J.M."/>
            <person name="Simmons B.A."/>
            <person name="Singer S.W."/>
        </authorList>
    </citation>
    <scope>NUCLEOTIDE SEQUENCE [LARGE SCALE GENOMIC DNA]</scope>
    <source>
        <strain evidence="4">JTherm</strain>
    </source>
</reference>
<organism evidence="4 5">
    <name type="scientific">Candidatus Reconcilbacillus cellulovorans</name>
    <dbReference type="NCBI Taxonomy" id="1906605"/>
    <lineage>
        <taxon>Bacteria</taxon>
        <taxon>Bacillati</taxon>
        <taxon>Bacillota</taxon>
        <taxon>Bacilli</taxon>
        <taxon>Bacillales</taxon>
        <taxon>Paenibacillaceae</taxon>
        <taxon>Candidatus Reconcilbacillus</taxon>
    </lineage>
</organism>
<feature type="domain" description="Sialate O-acetylesterase" evidence="3">
    <location>
        <begin position="390"/>
        <end position="504"/>
    </location>
</feature>
<feature type="domain" description="Sialate O-acetylesterase" evidence="3">
    <location>
        <begin position="82"/>
        <end position="205"/>
    </location>
</feature>